<evidence type="ECO:0000313" key="5">
    <source>
        <dbReference type="Proteomes" id="UP000634780"/>
    </source>
</evidence>
<evidence type="ECO:0000259" key="3">
    <source>
        <dbReference type="Pfam" id="PF20028"/>
    </source>
</evidence>
<proteinExistence type="predicted"/>
<protein>
    <submittedName>
        <fullName evidence="4">Trypsin-like peptidase domain-containing protein</fullName>
    </submittedName>
</protein>
<dbReference type="Pfam" id="PF19969">
    <property type="entry name" value="VMAP-M8"/>
    <property type="match status" value="1"/>
</dbReference>
<comment type="caution">
    <text evidence="4">The sequence shown here is derived from an EMBL/GenBank/DDBJ whole genome shotgun (WGS) entry which is preliminary data.</text>
</comment>
<gene>
    <name evidence="4" type="ORF">JGB26_14650</name>
</gene>
<name>A0ABS0X5A0_9ACTN</name>
<organism evidence="4 5">
    <name type="scientific">Streptomyces flavofungini</name>
    <dbReference type="NCBI Taxonomy" id="68200"/>
    <lineage>
        <taxon>Bacteria</taxon>
        <taxon>Bacillati</taxon>
        <taxon>Actinomycetota</taxon>
        <taxon>Actinomycetes</taxon>
        <taxon>Kitasatosporales</taxon>
        <taxon>Streptomycetaceae</taxon>
        <taxon>Streptomyces</taxon>
    </lineage>
</organism>
<feature type="region of interest" description="Disordered" evidence="1">
    <location>
        <begin position="576"/>
        <end position="596"/>
    </location>
</feature>
<sequence length="596" mass="65832">MHWRARIGTVGGGAPLGAGVLVDSTRLITCAHVVDGLREVRVTLPGCADGLRATVSWSGDWRRQDDPGDVAVLTLDDPLRVPPCVFAPLGSLRPRKGRTAYELRALGFPRGHEEIGTHVTLRTSEDRQLGSEWLEMDVEQAHLQRLDEGFSGAAVYDIESRQVVGIVTDAVLAGDQEGYLGRMLSLDVIRRHWEALDDLLPLDWLPPAPRHELRALFEDVQVEARTLEVAVRRAFPTLRRDPPHLRSGWQAVRYVAETLTGDDRLTRLLRELGQWSPGGIGPGIAAWMRRWMPGEGEYAGAGVLGGELYGGLQGGWGGGGRAEACAPTGSVMFRAEPMTRGGSLELSVCTVVDGVPVGRAGPVRIRRQQLRARVEALLAEQVGRIHEFDWMLEFVVPPGLMSEPYEEWHIREPGAARPRPMRTVPVVVRHVERLKPLTVSRLTRKRWQTVRARGETRPVPVECGLPYGYEQFYGWLDADDDLCALAYAARPVDDWLSAALDTGVPIMLWRRHDCGGDGHAHCAPKAFLDRLADAVATLEPDRLPLEVMKLRKAAHSPHKGDADHCGHRLTLFWDDPERMPDPPLAMGNPMGSRGSA</sequence>
<dbReference type="Pfam" id="PF20028">
    <property type="entry name" value="VMAP-C"/>
    <property type="match status" value="1"/>
</dbReference>
<feature type="domain" description="vWA-MoxR associated protein middle region 8" evidence="2">
    <location>
        <begin position="197"/>
        <end position="293"/>
    </location>
</feature>
<accession>A0ABS0X5A0</accession>
<dbReference type="SUPFAM" id="SSF50494">
    <property type="entry name" value="Trypsin-like serine proteases"/>
    <property type="match status" value="1"/>
</dbReference>
<evidence type="ECO:0000256" key="1">
    <source>
        <dbReference type="SAM" id="MobiDB-lite"/>
    </source>
</evidence>
<dbReference type="RefSeq" id="WP_190115785.1">
    <property type="nucleotide sequence ID" value="NZ_BMVR01000004.1"/>
</dbReference>
<dbReference type="EMBL" id="JAEKOZ010000007">
    <property type="protein sequence ID" value="MBJ3808338.1"/>
    <property type="molecule type" value="Genomic_DNA"/>
</dbReference>
<feature type="domain" description="vWA-MoxR associated protein C-terminal" evidence="3">
    <location>
        <begin position="356"/>
        <end position="576"/>
    </location>
</feature>
<keyword evidence="5" id="KW-1185">Reference proteome</keyword>
<dbReference type="InterPro" id="IPR009003">
    <property type="entry name" value="Peptidase_S1_PA"/>
</dbReference>
<dbReference type="Gene3D" id="2.40.10.120">
    <property type="match status" value="1"/>
</dbReference>
<dbReference type="Proteomes" id="UP000634780">
    <property type="component" value="Unassembled WGS sequence"/>
</dbReference>
<evidence type="ECO:0000259" key="2">
    <source>
        <dbReference type="Pfam" id="PF19969"/>
    </source>
</evidence>
<reference evidence="4 5" key="1">
    <citation type="submission" date="2020-12" db="EMBL/GenBank/DDBJ databases">
        <title>Streptomyces typhae sp. nov., a novel endophytic actinomycete isolated from the root of cattail pollen (Typha angustifolia L.).</title>
        <authorList>
            <person name="Peng C."/>
            <person name="Liu C."/>
        </authorList>
    </citation>
    <scope>NUCLEOTIDE SEQUENCE [LARGE SCALE GENOMIC DNA]</scope>
    <source>
        <strain evidence="4 5">JCM 4753</strain>
    </source>
</reference>
<dbReference type="Pfam" id="PF13365">
    <property type="entry name" value="Trypsin_2"/>
    <property type="match status" value="1"/>
</dbReference>
<dbReference type="InterPro" id="IPR045453">
    <property type="entry name" value="VMAP-M8"/>
</dbReference>
<evidence type="ECO:0000313" key="4">
    <source>
        <dbReference type="EMBL" id="MBJ3808338.1"/>
    </source>
</evidence>
<dbReference type="InterPro" id="IPR045450">
    <property type="entry name" value="VMAP_C"/>
</dbReference>